<organism evidence="2 3">
    <name type="scientific">Theobroma cacao</name>
    <name type="common">Cacao</name>
    <name type="synonym">Cocoa</name>
    <dbReference type="NCBI Taxonomy" id="3641"/>
    <lineage>
        <taxon>Eukaryota</taxon>
        <taxon>Viridiplantae</taxon>
        <taxon>Streptophyta</taxon>
        <taxon>Embryophyta</taxon>
        <taxon>Tracheophyta</taxon>
        <taxon>Spermatophyta</taxon>
        <taxon>Magnoliopsida</taxon>
        <taxon>eudicotyledons</taxon>
        <taxon>Gunneridae</taxon>
        <taxon>Pentapetalae</taxon>
        <taxon>rosids</taxon>
        <taxon>malvids</taxon>
        <taxon>Malvales</taxon>
        <taxon>Malvaceae</taxon>
        <taxon>Byttnerioideae</taxon>
        <taxon>Theobroma</taxon>
    </lineage>
</organism>
<dbReference type="Pfam" id="PF12937">
    <property type="entry name" value="F-box-like"/>
    <property type="match status" value="1"/>
</dbReference>
<dbReference type="Pfam" id="PF14299">
    <property type="entry name" value="PP2"/>
    <property type="match status" value="1"/>
</dbReference>
<protein>
    <submittedName>
        <fullName evidence="2">F-box family protein, putative</fullName>
    </submittedName>
</protein>
<dbReference type="AlphaFoldDB" id="A0A061GSJ9"/>
<dbReference type="InterPro" id="IPR036047">
    <property type="entry name" value="F-box-like_dom_sf"/>
</dbReference>
<dbReference type="HOGENOM" id="CLU_050973_0_0_1"/>
<dbReference type="eggNOG" id="ENOG502SM81">
    <property type="taxonomic scope" value="Eukaryota"/>
</dbReference>
<dbReference type="PROSITE" id="PS50181">
    <property type="entry name" value="FBOX"/>
    <property type="match status" value="1"/>
</dbReference>
<evidence type="ECO:0000259" key="1">
    <source>
        <dbReference type="PROSITE" id="PS50181"/>
    </source>
</evidence>
<accession>A0A061GSJ9</accession>
<evidence type="ECO:0000313" key="2">
    <source>
        <dbReference type="EMBL" id="EOY32815.1"/>
    </source>
</evidence>
<dbReference type="InParanoid" id="A0A061GSJ9"/>
<dbReference type="InterPro" id="IPR001810">
    <property type="entry name" value="F-box_dom"/>
</dbReference>
<dbReference type="PANTHER" id="PTHR32278">
    <property type="entry name" value="F-BOX DOMAIN-CONTAINING PROTEIN"/>
    <property type="match status" value="1"/>
</dbReference>
<reference evidence="2 3" key="1">
    <citation type="journal article" date="2013" name="Genome Biol.">
        <title>The genome sequence of the most widely cultivated cacao type and its use to identify candidate genes regulating pod color.</title>
        <authorList>
            <person name="Motamayor J.C."/>
            <person name="Mockaitis K."/>
            <person name="Schmutz J."/>
            <person name="Haiminen N."/>
            <person name="Iii D.L."/>
            <person name="Cornejo O."/>
            <person name="Findley S.D."/>
            <person name="Zheng P."/>
            <person name="Utro F."/>
            <person name="Royaert S."/>
            <person name="Saski C."/>
            <person name="Jenkins J."/>
            <person name="Podicheti R."/>
            <person name="Zhao M."/>
            <person name="Scheffler B.E."/>
            <person name="Stack J.C."/>
            <person name="Feltus F.A."/>
            <person name="Mustiga G.M."/>
            <person name="Amores F."/>
            <person name="Phillips W."/>
            <person name="Marelli J.P."/>
            <person name="May G.D."/>
            <person name="Shapiro H."/>
            <person name="Ma J."/>
            <person name="Bustamante C.D."/>
            <person name="Schnell R.J."/>
            <person name="Main D."/>
            <person name="Gilbert D."/>
            <person name="Parida L."/>
            <person name="Kuhn D.N."/>
        </authorList>
    </citation>
    <scope>NUCLEOTIDE SEQUENCE [LARGE SCALE GENOMIC DNA]</scope>
    <source>
        <strain evidence="3">cv. Matina 1-6</strain>
    </source>
</reference>
<dbReference type="CDD" id="cd22162">
    <property type="entry name" value="F-box_AtSKIP3-like"/>
    <property type="match status" value="1"/>
</dbReference>
<dbReference type="InterPro" id="IPR025886">
    <property type="entry name" value="PP2-like"/>
</dbReference>
<proteinExistence type="predicted"/>
<dbReference type="OMA" id="WAWISHP"/>
<dbReference type="Gramene" id="EOY32815">
    <property type="protein sequence ID" value="EOY32815"/>
    <property type="gene ID" value="TCM_040839"/>
</dbReference>
<dbReference type="EMBL" id="CM001887">
    <property type="protein sequence ID" value="EOY32815.1"/>
    <property type="molecule type" value="Genomic_DNA"/>
</dbReference>
<gene>
    <name evidence="2" type="ORF">TCM_040839</name>
</gene>
<keyword evidence="3" id="KW-1185">Reference proteome</keyword>
<dbReference type="Proteomes" id="UP000026915">
    <property type="component" value="Chromosome 9"/>
</dbReference>
<feature type="domain" description="F-box" evidence="1">
    <location>
        <begin position="47"/>
        <end position="93"/>
    </location>
</feature>
<dbReference type="STRING" id="3641.A0A061GSJ9"/>
<dbReference type="SUPFAM" id="SSF81383">
    <property type="entry name" value="F-box domain"/>
    <property type="match status" value="1"/>
</dbReference>
<evidence type="ECO:0000313" key="3">
    <source>
        <dbReference type="Proteomes" id="UP000026915"/>
    </source>
</evidence>
<dbReference type="Gene3D" id="1.20.1280.50">
    <property type="match status" value="1"/>
</dbReference>
<dbReference type="PANTHER" id="PTHR32278:SF111">
    <property type="entry name" value="F-BOX PROTEIN PP2-B12-RELATED"/>
    <property type="match status" value="1"/>
</dbReference>
<sequence>MAPCHKNLVCFSFSCQKTKMGNSDTKEDQMKENIGEEGIGLDHQGAALFLNELPEECVAKILSATTPADACRLSCLSATFRSAAASDSVWNSFLPPDYQTILSRWAEADSSSLTFSSKKDLFFHLCHVPILVDEGRKSFSLDKWSGKKSYMIAPRDLLIAWGNTPAYWAWISHPESRFKEVAKLNYVWWLEIRGMISTSKLSPDTNYAAYLVFKLRHAFGFNDYPAEVSLTLGADKVCTKSVALDPMIESRPCRRRVGHWYEPSLIDHSVMCRLERSKERADGWLEIELGDFFNRYGEDEVEMSVMEAKAGIAKGGLIVQGIEIRPKKV</sequence>
<name>A0A061GSJ9_THECC</name>